<accession>A0A1R2BNB8</accession>
<name>A0A1R2BNB8_9CILI</name>
<proteinExistence type="predicted"/>
<comment type="caution">
    <text evidence="2">The sequence shown here is derived from an EMBL/GenBank/DDBJ whole genome shotgun (WGS) entry which is preliminary data.</text>
</comment>
<feature type="region of interest" description="Disordered" evidence="1">
    <location>
        <begin position="63"/>
        <end position="85"/>
    </location>
</feature>
<dbReference type="EMBL" id="MPUH01000528">
    <property type="protein sequence ID" value="OMJ78313.1"/>
    <property type="molecule type" value="Genomic_DNA"/>
</dbReference>
<evidence type="ECO:0000256" key="1">
    <source>
        <dbReference type="SAM" id="MobiDB-lite"/>
    </source>
</evidence>
<dbReference type="AlphaFoldDB" id="A0A1R2BNB8"/>
<evidence type="ECO:0000313" key="3">
    <source>
        <dbReference type="Proteomes" id="UP000187209"/>
    </source>
</evidence>
<dbReference type="Proteomes" id="UP000187209">
    <property type="component" value="Unassembled WGS sequence"/>
</dbReference>
<keyword evidence="3" id="KW-1185">Reference proteome</keyword>
<reference evidence="2 3" key="1">
    <citation type="submission" date="2016-11" db="EMBL/GenBank/DDBJ databases">
        <title>The macronuclear genome of Stentor coeruleus: a giant cell with tiny introns.</title>
        <authorList>
            <person name="Slabodnick M."/>
            <person name="Ruby J.G."/>
            <person name="Reiff S.B."/>
            <person name="Swart E.C."/>
            <person name="Gosai S."/>
            <person name="Prabakaran S."/>
            <person name="Witkowska E."/>
            <person name="Larue G.E."/>
            <person name="Fisher S."/>
            <person name="Freeman R.M."/>
            <person name="Gunawardena J."/>
            <person name="Chu W."/>
            <person name="Stover N.A."/>
            <person name="Gregory B.D."/>
            <person name="Nowacki M."/>
            <person name="Derisi J."/>
            <person name="Roy S.W."/>
            <person name="Marshall W.F."/>
            <person name="Sood P."/>
        </authorList>
    </citation>
    <scope>NUCLEOTIDE SEQUENCE [LARGE SCALE GENOMIC DNA]</scope>
    <source>
        <strain evidence="2">WM001</strain>
    </source>
</reference>
<sequence length="232" mass="26616">MKAKVDKNSFPSFWISPEVNAFEAATNRIITKPKHQRCNSGKVSPYGDQLSLFKLKTALKTITRKQSPSNSSKSKKSPYQSTTFKAPKSLIPTPVLKKKKVLNTKKKKTMKIAEDKLKELDKKECKKAPKIYENQIFCDFYDDEGNHDRIMDTFEISTMKTHIEDDILINEAKFIISSNLETEENVTEHKSIIKPPENSFLGTTENKLKSNHLEIFAKLQNLAAERDLDEEF</sequence>
<gene>
    <name evidence="2" type="ORF">SteCoe_21912</name>
</gene>
<evidence type="ECO:0000313" key="2">
    <source>
        <dbReference type="EMBL" id="OMJ78313.1"/>
    </source>
</evidence>
<feature type="compositionally biased region" description="Low complexity" evidence="1">
    <location>
        <begin position="65"/>
        <end position="81"/>
    </location>
</feature>
<protein>
    <submittedName>
        <fullName evidence="2">Uncharacterized protein</fullName>
    </submittedName>
</protein>
<organism evidence="2 3">
    <name type="scientific">Stentor coeruleus</name>
    <dbReference type="NCBI Taxonomy" id="5963"/>
    <lineage>
        <taxon>Eukaryota</taxon>
        <taxon>Sar</taxon>
        <taxon>Alveolata</taxon>
        <taxon>Ciliophora</taxon>
        <taxon>Postciliodesmatophora</taxon>
        <taxon>Heterotrichea</taxon>
        <taxon>Heterotrichida</taxon>
        <taxon>Stentoridae</taxon>
        <taxon>Stentor</taxon>
    </lineage>
</organism>